<organism evidence="3">
    <name type="scientific">Enterobius vermicularis</name>
    <name type="common">Human pinworm</name>
    <dbReference type="NCBI Taxonomy" id="51028"/>
    <lineage>
        <taxon>Eukaryota</taxon>
        <taxon>Metazoa</taxon>
        <taxon>Ecdysozoa</taxon>
        <taxon>Nematoda</taxon>
        <taxon>Chromadorea</taxon>
        <taxon>Rhabditida</taxon>
        <taxon>Spirurina</taxon>
        <taxon>Oxyuridomorpha</taxon>
        <taxon>Oxyuroidea</taxon>
        <taxon>Oxyuridae</taxon>
        <taxon>Enterobius</taxon>
    </lineage>
</organism>
<keyword evidence="2" id="KW-1185">Reference proteome</keyword>
<sequence>MTNWTFGKISKKENLISSSSTATGATKPTALVDAVTAPNQGFGIRSYLHQFYQSPTLEESPTSSAW</sequence>
<dbReference type="OrthoDB" id="5979667at2759"/>
<name>A0A0N4UU37_ENTVE</name>
<evidence type="ECO:0000313" key="2">
    <source>
        <dbReference type="Proteomes" id="UP000274131"/>
    </source>
</evidence>
<reference evidence="3" key="1">
    <citation type="submission" date="2017-02" db="UniProtKB">
        <authorList>
            <consortium name="WormBaseParasite"/>
        </authorList>
    </citation>
    <scope>IDENTIFICATION</scope>
</reference>
<dbReference type="WBParaSite" id="EVEC_0000087901-mRNA-1">
    <property type="protein sequence ID" value="EVEC_0000087901-mRNA-1"/>
    <property type="gene ID" value="EVEC_0000087901"/>
</dbReference>
<dbReference type="AlphaFoldDB" id="A0A0N4UU37"/>
<evidence type="ECO:0000313" key="1">
    <source>
        <dbReference type="EMBL" id="VDD85460.1"/>
    </source>
</evidence>
<dbReference type="EMBL" id="UXUI01001531">
    <property type="protein sequence ID" value="VDD85460.1"/>
    <property type="molecule type" value="Genomic_DNA"/>
</dbReference>
<evidence type="ECO:0000313" key="3">
    <source>
        <dbReference type="WBParaSite" id="EVEC_0000087901-mRNA-1"/>
    </source>
</evidence>
<gene>
    <name evidence="1" type="ORF">EVEC_LOCUS603</name>
</gene>
<accession>A0A0N4UU37</accession>
<protein>
    <submittedName>
        <fullName evidence="3">Ovule protein</fullName>
    </submittedName>
</protein>
<dbReference type="Proteomes" id="UP000274131">
    <property type="component" value="Unassembled WGS sequence"/>
</dbReference>
<proteinExistence type="predicted"/>
<reference evidence="1 2" key="2">
    <citation type="submission" date="2018-10" db="EMBL/GenBank/DDBJ databases">
        <authorList>
            <consortium name="Pathogen Informatics"/>
        </authorList>
    </citation>
    <scope>NUCLEOTIDE SEQUENCE [LARGE SCALE GENOMIC DNA]</scope>
</reference>